<accession>A0ABU3R0I4</accession>
<feature type="transmembrane region" description="Helical" evidence="1">
    <location>
        <begin position="12"/>
        <end position="35"/>
    </location>
</feature>
<gene>
    <name evidence="2" type="ORF">RT723_08600</name>
</gene>
<proteinExistence type="predicted"/>
<comment type="caution">
    <text evidence="2">The sequence shown here is derived from an EMBL/GenBank/DDBJ whole genome shotgun (WGS) entry which is preliminary data.</text>
</comment>
<keyword evidence="1" id="KW-1133">Transmembrane helix</keyword>
<keyword evidence="1" id="KW-0472">Membrane</keyword>
<keyword evidence="1" id="KW-0812">Transmembrane</keyword>
<evidence type="ECO:0000256" key="1">
    <source>
        <dbReference type="SAM" id="Phobius"/>
    </source>
</evidence>
<evidence type="ECO:0000313" key="3">
    <source>
        <dbReference type="Proteomes" id="UP001257914"/>
    </source>
</evidence>
<dbReference type="EMBL" id="JAWCUA010000007">
    <property type="protein sequence ID" value="MDU0113054.1"/>
    <property type="molecule type" value="Genomic_DNA"/>
</dbReference>
<organism evidence="2 3">
    <name type="scientific">Psychrosphaera aquimarina</name>
    <dbReference type="NCBI Taxonomy" id="2044854"/>
    <lineage>
        <taxon>Bacteria</taxon>
        <taxon>Pseudomonadati</taxon>
        <taxon>Pseudomonadota</taxon>
        <taxon>Gammaproteobacteria</taxon>
        <taxon>Alteromonadales</taxon>
        <taxon>Pseudoalteromonadaceae</taxon>
        <taxon>Psychrosphaera</taxon>
    </lineage>
</organism>
<evidence type="ECO:0000313" key="2">
    <source>
        <dbReference type="EMBL" id="MDU0113054.1"/>
    </source>
</evidence>
<dbReference type="Proteomes" id="UP001257914">
    <property type="component" value="Unassembled WGS sequence"/>
</dbReference>
<feature type="transmembrane region" description="Helical" evidence="1">
    <location>
        <begin position="47"/>
        <end position="70"/>
    </location>
</feature>
<dbReference type="PROSITE" id="PS51257">
    <property type="entry name" value="PROKAR_LIPOPROTEIN"/>
    <property type="match status" value="1"/>
</dbReference>
<reference evidence="2 3" key="1">
    <citation type="submission" date="2023-10" db="EMBL/GenBank/DDBJ databases">
        <title>Psychrosphaera aquimaarina strain SW33 isolated from seawater.</title>
        <authorList>
            <person name="Bayburt H."/>
            <person name="Kim J.M."/>
            <person name="Choi B.J."/>
            <person name="Jeon C.O."/>
        </authorList>
    </citation>
    <scope>NUCLEOTIDE SEQUENCE [LARGE SCALE GENOMIC DNA]</scope>
    <source>
        <strain evidence="2 3">KCTC 52743</strain>
    </source>
</reference>
<dbReference type="RefSeq" id="WP_315946668.1">
    <property type="nucleotide sequence ID" value="NZ_JAWCUA010000007.1"/>
</dbReference>
<protein>
    <submittedName>
        <fullName evidence="2">Uncharacterized protein</fullName>
    </submittedName>
</protein>
<sequence length="79" mass="9028">MKIDKEFIKNWKLSFTFLYPVMVACMLVRGLFMFLDGDAENMTFATVTSAFSILTLGTLILTFLIAYFGMQRINGVRTL</sequence>
<keyword evidence="3" id="KW-1185">Reference proteome</keyword>
<name>A0ABU3R0I4_9GAMM</name>